<evidence type="ECO:0000313" key="1">
    <source>
        <dbReference type="EMBL" id="KAK5696211.1"/>
    </source>
</evidence>
<comment type="caution">
    <text evidence="1">The sequence shown here is derived from an EMBL/GenBank/DDBJ whole genome shotgun (WGS) entry which is preliminary data.</text>
</comment>
<dbReference type="AlphaFoldDB" id="A0AAN7ZMJ9"/>
<accession>A0AAN7ZMJ9</accession>
<name>A0AAN7ZMJ9_9PEZI</name>
<organism evidence="1 2">
    <name type="scientific">Elasticomyces elasticus</name>
    <dbReference type="NCBI Taxonomy" id="574655"/>
    <lineage>
        <taxon>Eukaryota</taxon>
        <taxon>Fungi</taxon>
        <taxon>Dikarya</taxon>
        <taxon>Ascomycota</taxon>
        <taxon>Pezizomycotina</taxon>
        <taxon>Dothideomycetes</taxon>
        <taxon>Dothideomycetidae</taxon>
        <taxon>Mycosphaerellales</taxon>
        <taxon>Teratosphaeriaceae</taxon>
        <taxon>Elasticomyces</taxon>
    </lineage>
</organism>
<sequence>MDRRSLAWPGQIKQVPDVVDVKPIQEPVAKCINGTASAEDDQLRAINGGEAIIALPVELVELIAANLTRNEQAALRATCRELGAIMQRSFVASNFTSMRFLLSDAWSMNALVDISRHPIFSKSLWSIRLAPWSLAETSRDKHDRDRSYKYGSRREIEQAADLATKELIWARRRMHRATYQQVREEQRQRWSQSLWQTNFYEALMNFKDVGARLTIDFDDDGCFECENGSKGGKEGSLIDCTCSPACGELRIERRVGWNRPMDCVERKLGSFDGPRVLRSVLAAGCVQDLHMNLWFASIPMKMFSSGVFQKSCEASDLFANLEILEMMLDGPDEENEWDEPSGVDHGVTSYSTGLIAFLSQARNLAVLGLHCRQPRHRREDRTPNIGTANKLLHAEILPKLDTLDLCGWAVSPEERLDMAALSAFLLRRVATIRDVCITYARKDKAHNKEDSAAMQVYLEGPNSGHRLVEFDMLGYLLVNGTASGELAG</sequence>
<dbReference type="Proteomes" id="UP001310594">
    <property type="component" value="Unassembled WGS sequence"/>
</dbReference>
<reference evidence="1" key="1">
    <citation type="submission" date="2023-08" db="EMBL/GenBank/DDBJ databases">
        <title>Black Yeasts Isolated from many extreme environments.</title>
        <authorList>
            <person name="Coleine C."/>
            <person name="Stajich J.E."/>
            <person name="Selbmann L."/>
        </authorList>
    </citation>
    <scope>NUCLEOTIDE SEQUENCE</scope>
    <source>
        <strain evidence="1">CCFEE 5810</strain>
    </source>
</reference>
<evidence type="ECO:0000313" key="2">
    <source>
        <dbReference type="Proteomes" id="UP001310594"/>
    </source>
</evidence>
<dbReference type="EMBL" id="JAVRQU010000013">
    <property type="protein sequence ID" value="KAK5696211.1"/>
    <property type="molecule type" value="Genomic_DNA"/>
</dbReference>
<gene>
    <name evidence="1" type="ORF">LTR97_008631</name>
</gene>
<evidence type="ECO:0008006" key="3">
    <source>
        <dbReference type="Google" id="ProtNLM"/>
    </source>
</evidence>
<protein>
    <recommendedName>
        <fullName evidence="3">F-box domain-containing protein</fullName>
    </recommendedName>
</protein>
<proteinExistence type="predicted"/>